<sequence>MFFQTKSSLGLNLSKCKQDDGFAFPDNLDEKSEVGLALPTLRLLLTSSKIFKIFFALAKLT</sequence>
<dbReference type="EMBL" id="JHEG02000058">
    <property type="protein sequence ID" value="KIE08937.1"/>
    <property type="molecule type" value="Genomic_DNA"/>
</dbReference>
<accession>A0A0C1N2Z1</accession>
<organism evidence="1">
    <name type="scientific">Tolypothrix bouteillei VB521301</name>
    <dbReference type="NCBI Taxonomy" id="1479485"/>
    <lineage>
        <taxon>Bacteria</taxon>
        <taxon>Bacillati</taxon>
        <taxon>Cyanobacteriota</taxon>
        <taxon>Cyanophyceae</taxon>
        <taxon>Nostocales</taxon>
        <taxon>Tolypothrichaceae</taxon>
        <taxon>Tolypothrix</taxon>
    </lineage>
</organism>
<name>A0A0C1N2Z1_9CYAN</name>
<gene>
    <name evidence="1" type="ORF">DA73_0231110</name>
</gene>
<dbReference type="AlphaFoldDB" id="A0A0C1N2Z1"/>
<comment type="caution">
    <text evidence="1">The sequence shown here is derived from an EMBL/GenBank/DDBJ whole genome shotgun (WGS) entry which is preliminary data.</text>
</comment>
<reference evidence="1" key="1">
    <citation type="journal article" date="2015" name="Genome Announc.">
        <title>Draft Genome Sequence of Tolypothrix boutellei Strain VB521301.</title>
        <authorList>
            <person name="Chandrababunaidu M.M."/>
            <person name="Singh D."/>
            <person name="Sen D."/>
            <person name="Bhan S."/>
            <person name="Das S."/>
            <person name="Gupta A."/>
            <person name="Adhikary S.P."/>
            <person name="Tripathy S."/>
        </authorList>
    </citation>
    <scope>NUCLEOTIDE SEQUENCE</scope>
    <source>
        <strain evidence="1">VB521301</strain>
    </source>
</reference>
<protein>
    <submittedName>
        <fullName evidence="1">Uncharacterized protein</fullName>
    </submittedName>
</protein>
<proteinExistence type="predicted"/>
<evidence type="ECO:0000313" key="1">
    <source>
        <dbReference type="EMBL" id="KIE08937.1"/>
    </source>
</evidence>
<dbReference type="STRING" id="1479485.DA73_0231110"/>